<dbReference type="AlphaFoldDB" id="A0A381QS05"/>
<organism evidence="1">
    <name type="scientific">marine metagenome</name>
    <dbReference type="NCBI Taxonomy" id="408172"/>
    <lineage>
        <taxon>unclassified sequences</taxon>
        <taxon>metagenomes</taxon>
        <taxon>ecological metagenomes</taxon>
    </lineage>
</organism>
<name>A0A381QS05_9ZZZZ</name>
<gene>
    <name evidence="1" type="ORF">METZ01_LOCUS34764</name>
</gene>
<protein>
    <recommendedName>
        <fullName evidence="2">NIPSNAP domain-containing protein</fullName>
    </recommendedName>
</protein>
<reference evidence="1" key="1">
    <citation type="submission" date="2018-05" db="EMBL/GenBank/DDBJ databases">
        <authorList>
            <person name="Lanie J.A."/>
            <person name="Ng W.-L."/>
            <person name="Kazmierczak K.M."/>
            <person name="Andrzejewski T.M."/>
            <person name="Davidsen T.M."/>
            <person name="Wayne K.J."/>
            <person name="Tettelin H."/>
            <person name="Glass J.I."/>
            <person name="Rusch D."/>
            <person name="Podicherti R."/>
            <person name="Tsui H.-C.T."/>
            <person name="Winkler M.E."/>
        </authorList>
    </citation>
    <scope>NUCLEOTIDE SEQUENCE</scope>
</reference>
<evidence type="ECO:0000313" key="1">
    <source>
        <dbReference type="EMBL" id="SUZ81910.1"/>
    </source>
</evidence>
<sequence>MKSILVKIMALIVMLGIWATANADDYRAVHTCKIKEGKTMDDVRVANSKWVVFMNENVEGGGITSHITTSVVGDSTPGKFGYVDSFPSLESWAATLAATESIAEGVAIDEELKEAADCTENRLYKAEQS</sequence>
<accession>A0A381QS05</accession>
<dbReference type="EMBL" id="UINC01001483">
    <property type="protein sequence ID" value="SUZ81910.1"/>
    <property type="molecule type" value="Genomic_DNA"/>
</dbReference>
<proteinExistence type="predicted"/>
<evidence type="ECO:0008006" key="2">
    <source>
        <dbReference type="Google" id="ProtNLM"/>
    </source>
</evidence>